<dbReference type="PANTHER" id="PTHR43877">
    <property type="entry name" value="AMINOALKYLPHOSPHONATE N-ACETYLTRANSFERASE-RELATED-RELATED"/>
    <property type="match status" value="1"/>
</dbReference>
<evidence type="ECO:0000256" key="1">
    <source>
        <dbReference type="ARBA" id="ARBA00022679"/>
    </source>
</evidence>
<dbReference type="EMBL" id="QDAG01000001">
    <property type="protein sequence ID" value="KAE8130030.1"/>
    <property type="molecule type" value="Genomic_DNA"/>
</dbReference>
<dbReference type="SUPFAM" id="SSF55729">
    <property type="entry name" value="Acyl-CoA N-acyltransferases (Nat)"/>
    <property type="match status" value="2"/>
</dbReference>
<dbReference type="InterPro" id="IPR000182">
    <property type="entry name" value="GNAT_dom"/>
</dbReference>
<reference evidence="4 5" key="1">
    <citation type="submission" date="2018-04" db="EMBL/GenBank/DDBJ databases">
        <authorList>
            <person name="Eckel V.P."/>
            <person name="Vogel R.F."/>
        </authorList>
    </citation>
    <scope>NUCLEOTIDE SEQUENCE [LARGE SCALE GENOMIC DNA]</scope>
    <source>
        <strain evidence="5">TMW 2.1764</strain>
    </source>
</reference>
<keyword evidence="1 4" id="KW-0808">Transferase</keyword>
<dbReference type="PROSITE" id="PS51186">
    <property type="entry name" value="GNAT"/>
    <property type="match status" value="1"/>
</dbReference>
<organism evidence="4 5">
    <name type="scientific">Bifidobacterium tibiigranuli</name>
    <dbReference type="NCBI Taxonomy" id="2172043"/>
    <lineage>
        <taxon>Bacteria</taxon>
        <taxon>Bacillati</taxon>
        <taxon>Actinomycetota</taxon>
        <taxon>Actinomycetes</taxon>
        <taxon>Bifidobacteriales</taxon>
        <taxon>Bifidobacteriaceae</taxon>
        <taxon>Bifidobacterium</taxon>
    </lineage>
</organism>
<dbReference type="RefSeq" id="WP_152579726.1">
    <property type="nucleotide sequence ID" value="NZ_JALCCS010000007.1"/>
</dbReference>
<gene>
    <name evidence="4" type="ORF">DDE84_00035</name>
</gene>
<dbReference type="CDD" id="cd04301">
    <property type="entry name" value="NAT_SF"/>
    <property type="match status" value="2"/>
</dbReference>
<proteinExistence type="predicted"/>
<name>A0A5N6S7M0_9BIFI</name>
<dbReference type="Gene3D" id="3.40.630.30">
    <property type="match status" value="2"/>
</dbReference>
<evidence type="ECO:0000256" key="2">
    <source>
        <dbReference type="ARBA" id="ARBA00023315"/>
    </source>
</evidence>
<dbReference type="InterPro" id="IPR016181">
    <property type="entry name" value="Acyl_CoA_acyltransferase"/>
</dbReference>
<dbReference type="InterPro" id="IPR050832">
    <property type="entry name" value="Bact_Acetyltransf"/>
</dbReference>
<feature type="domain" description="N-acetyltransferase" evidence="3">
    <location>
        <begin position="130"/>
        <end position="280"/>
    </location>
</feature>
<accession>A0A5N6S7M0</accession>
<protein>
    <submittedName>
        <fullName evidence="4">GNAT family N-acetyltransferase</fullName>
    </submittedName>
</protein>
<dbReference type="GO" id="GO:0016747">
    <property type="term" value="F:acyltransferase activity, transferring groups other than amino-acyl groups"/>
    <property type="evidence" value="ECO:0007669"/>
    <property type="project" value="InterPro"/>
</dbReference>
<sequence length="280" mass="31515">MTSNYTFTASVAIGDAQYRQIMELEKACREYEDVDSKLELDFKTSEVGRNQTDRSGMNEFFCYERDALVGYLGVCSFDSAVWEVNGMVRPSYRRQGIFTELFRRMLSEFNARSPQELLLLSDKKSASGLRFIERLHANYHHAEYDMVLNASDFEQHGEFVEHGGDSSSLLRSKSALDIQETDAKQHTFTGTIDGKIIGSVRLELLPDTGGIYALEVVPEYRGHGYGRALLNWSIAKLISMGAKTVILQVDTDNARALNLYTSAGFVEKSVMLYHSLPKGN</sequence>
<evidence type="ECO:0000259" key="3">
    <source>
        <dbReference type="PROSITE" id="PS51186"/>
    </source>
</evidence>
<dbReference type="AlphaFoldDB" id="A0A5N6S7M0"/>
<evidence type="ECO:0000313" key="4">
    <source>
        <dbReference type="EMBL" id="KAE8130030.1"/>
    </source>
</evidence>
<keyword evidence="2" id="KW-0012">Acyltransferase</keyword>
<evidence type="ECO:0000313" key="5">
    <source>
        <dbReference type="Proteomes" id="UP000325415"/>
    </source>
</evidence>
<dbReference type="Proteomes" id="UP000325415">
    <property type="component" value="Unassembled WGS sequence"/>
</dbReference>
<dbReference type="Pfam" id="PF00583">
    <property type="entry name" value="Acetyltransf_1"/>
    <property type="match status" value="2"/>
</dbReference>
<keyword evidence="5" id="KW-1185">Reference proteome</keyword>
<comment type="caution">
    <text evidence="4">The sequence shown here is derived from an EMBL/GenBank/DDBJ whole genome shotgun (WGS) entry which is preliminary data.</text>
</comment>